<dbReference type="Proteomes" id="UP000436088">
    <property type="component" value="Unassembled WGS sequence"/>
</dbReference>
<evidence type="ECO:0000313" key="5">
    <source>
        <dbReference type="Proteomes" id="UP000436088"/>
    </source>
</evidence>
<keyword evidence="2" id="KW-0808">Transferase</keyword>
<evidence type="ECO:0000256" key="2">
    <source>
        <dbReference type="ARBA" id="ARBA00022679"/>
    </source>
</evidence>
<comment type="similarity">
    <text evidence="1">Belongs to the plant acyltransferase family.</text>
</comment>
<organism evidence="4 5">
    <name type="scientific">Hibiscus syriacus</name>
    <name type="common">Rose of Sharon</name>
    <dbReference type="NCBI Taxonomy" id="106335"/>
    <lineage>
        <taxon>Eukaryota</taxon>
        <taxon>Viridiplantae</taxon>
        <taxon>Streptophyta</taxon>
        <taxon>Embryophyta</taxon>
        <taxon>Tracheophyta</taxon>
        <taxon>Spermatophyta</taxon>
        <taxon>Magnoliopsida</taxon>
        <taxon>eudicotyledons</taxon>
        <taxon>Gunneridae</taxon>
        <taxon>Pentapetalae</taxon>
        <taxon>rosids</taxon>
        <taxon>malvids</taxon>
        <taxon>Malvales</taxon>
        <taxon>Malvaceae</taxon>
        <taxon>Malvoideae</taxon>
        <taxon>Hibiscus</taxon>
    </lineage>
</organism>
<keyword evidence="5" id="KW-1185">Reference proteome</keyword>
<dbReference type="Pfam" id="PF02458">
    <property type="entry name" value="Transferase"/>
    <property type="match status" value="1"/>
</dbReference>
<dbReference type="AlphaFoldDB" id="A0A6A2XC89"/>
<keyword evidence="3" id="KW-0012">Acyltransferase</keyword>
<dbReference type="Gene3D" id="3.30.559.10">
    <property type="entry name" value="Chloramphenicol acetyltransferase-like domain"/>
    <property type="match status" value="2"/>
</dbReference>
<gene>
    <name evidence="4" type="ORF">F3Y22_tig00111834pilonHSYRG00227</name>
</gene>
<evidence type="ECO:0000256" key="3">
    <source>
        <dbReference type="ARBA" id="ARBA00023315"/>
    </source>
</evidence>
<dbReference type="GO" id="GO:0016301">
    <property type="term" value="F:kinase activity"/>
    <property type="evidence" value="ECO:0007669"/>
    <property type="project" value="UniProtKB-KW"/>
</dbReference>
<accession>A0A6A2XC89</accession>
<dbReference type="EMBL" id="VEPZ02001441">
    <property type="protein sequence ID" value="KAE8672838.1"/>
    <property type="molecule type" value="Genomic_DNA"/>
</dbReference>
<dbReference type="InterPro" id="IPR023213">
    <property type="entry name" value="CAT-like_dom_sf"/>
</dbReference>
<dbReference type="PANTHER" id="PTHR31623">
    <property type="entry name" value="F21J9.9"/>
    <property type="match status" value="1"/>
</dbReference>
<proteinExistence type="inferred from homology"/>
<dbReference type="GO" id="GO:0016746">
    <property type="term" value="F:acyltransferase activity"/>
    <property type="evidence" value="ECO:0007669"/>
    <property type="project" value="UniProtKB-KW"/>
</dbReference>
<protein>
    <submittedName>
        <fullName evidence="4">Cysteine-rich RLK (RECEPTOR-like protein kinase) 8</fullName>
    </submittedName>
</protein>
<sequence>MASTEIELWNQLLPCQCYCVVPTSTSPQTAIQVTVFGCGGIAIAFCGSHKLIDGTTGSAFIKTWASFNRGSNGELRNPDVLDAASRLFPPMESIPQDHLSLTETLWFREGWHTTKSFSFHDDAIATLKLKAKSKRLEHPTRNVALTAFIWKHAMLATRAASGRSRPTVLTQSVNLRPMLNLPEHAIGNLVWFVISSYNPSATATDIELDHLAYLVKDALDVSKAQISLLQSGDVLKAVTELSFSGGFYSHHSVLLGPVPVETSAGLLETSGEVIVALKRRQGGWNSLELWSGGWDVAM</sequence>
<reference evidence="4" key="1">
    <citation type="submission" date="2019-09" db="EMBL/GenBank/DDBJ databases">
        <title>Draft genome information of white flower Hibiscus syriacus.</title>
        <authorList>
            <person name="Kim Y.-M."/>
        </authorList>
    </citation>
    <scope>NUCLEOTIDE SEQUENCE [LARGE SCALE GENOMIC DNA]</scope>
    <source>
        <strain evidence="4">YM2019G1</strain>
    </source>
</reference>
<name>A0A6A2XC89_HIBSY</name>
<dbReference type="PANTHER" id="PTHR31623:SF36">
    <property type="entry name" value="STEMMADENINE O-ACETYLTRANSFERASE-LIKE"/>
    <property type="match status" value="1"/>
</dbReference>
<evidence type="ECO:0000256" key="1">
    <source>
        <dbReference type="ARBA" id="ARBA00009861"/>
    </source>
</evidence>
<evidence type="ECO:0000313" key="4">
    <source>
        <dbReference type="EMBL" id="KAE8672838.1"/>
    </source>
</evidence>
<comment type="caution">
    <text evidence="4">The sequence shown here is derived from an EMBL/GenBank/DDBJ whole genome shotgun (WGS) entry which is preliminary data.</text>
</comment>